<dbReference type="SMART" id="SM00314">
    <property type="entry name" value="RA"/>
    <property type="match status" value="1"/>
</dbReference>
<proteinExistence type="predicted"/>
<feature type="compositionally biased region" description="Pro residues" evidence="6">
    <location>
        <begin position="514"/>
        <end position="529"/>
    </location>
</feature>
<feature type="compositionally biased region" description="Low complexity" evidence="6">
    <location>
        <begin position="316"/>
        <end position="328"/>
    </location>
</feature>
<dbReference type="InterPro" id="IPR002219">
    <property type="entry name" value="PKC_DAG/PE"/>
</dbReference>
<keyword evidence="5" id="KW-0963">Cytoplasm</keyword>
<dbReference type="InterPro" id="IPR033614">
    <property type="entry name" value="RASSF1-6"/>
</dbReference>
<dbReference type="CDD" id="cd20820">
    <property type="entry name" value="C1_RASSF1-like"/>
    <property type="match status" value="1"/>
</dbReference>
<dbReference type="Pfam" id="PF00788">
    <property type="entry name" value="RA"/>
    <property type="match status" value="1"/>
</dbReference>
<dbReference type="GO" id="GO:0046872">
    <property type="term" value="F:metal ion binding"/>
    <property type="evidence" value="ECO:0007669"/>
    <property type="project" value="UniProtKB-KW"/>
</dbReference>
<feature type="domain" description="Ras-associating" evidence="8">
    <location>
        <begin position="784"/>
        <end position="895"/>
    </location>
</feature>
<dbReference type="PANTHER" id="PTHR22738:SF10">
    <property type="entry name" value="RAS ASSOCIATION DOMAIN-CONTAINING PROTEIN 1 HOMOLOG"/>
    <property type="match status" value="1"/>
</dbReference>
<dbReference type="InterPro" id="IPR011524">
    <property type="entry name" value="SARAH_dom"/>
</dbReference>
<evidence type="ECO:0000256" key="2">
    <source>
        <dbReference type="ARBA" id="ARBA00022701"/>
    </source>
</evidence>
<feature type="compositionally biased region" description="Basic and acidic residues" evidence="6">
    <location>
        <begin position="1077"/>
        <end position="1101"/>
    </location>
</feature>
<feature type="compositionally biased region" description="Basic residues" evidence="6">
    <location>
        <begin position="1058"/>
        <end position="1074"/>
    </location>
</feature>
<name>A0A0X3PDG1_SCHSO</name>
<feature type="compositionally biased region" description="Pro residues" evidence="6">
    <location>
        <begin position="237"/>
        <end position="249"/>
    </location>
</feature>
<dbReference type="SUPFAM" id="SSF54236">
    <property type="entry name" value="Ubiquitin-like"/>
    <property type="match status" value="1"/>
</dbReference>
<evidence type="ECO:0000256" key="5">
    <source>
        <dbReference type="ARBA" id="ARBA00023212"/>
    </source>
</evidence>
<dbReference type="Gene3D" id="3.10.20.90">
    <property type="entry name" value="Phosphatidylinositol 3-kinase Catalytic Subunit, Chain A, domain 1"/>
    <property type="match status" value="1"/>
</dbReference>
<feature type="compositionally biased region" description="Low complexity" evidence="6">
    <location>
        <begin position="609"/>
        <end position="627"/>
    </location>
</feature>
<dbReference type="CDD" id="cd01778">
    <property type="entry name" value="RA_RASSF1_like"/>
    <property type="match status" value="1"/>
</dbReference>
<comment type="subcellular location">
    <subcellularLocation>
        <location evidence="1">Cytoplasm</location>
        <location evidence="1">Cytoskeleton</location>
    </subcellularLocation>
</comment>
<evidence type="ECO:0000259" key="7">
    <source>
        <dbReference type="PROSITE" id="PS50081"/>
    </source>
</evidence>
<evidence type="ECO:0000256" key="4">
    <source>
        <dbReference type="ARBA" id="ARBA00022833"/>
    </source>
</evidence>
<gene>
    <name evidence="10" type="primary">RASF5</name>
    <name evidence="10" type="ORF">TR99384</name>
</gene>
<dbReference type="InterPro" id="IPR046349">
    <property type="entry name" value="C1-like_sf"/>
</dbReference>
<feature type="region of interest" description="Disordered" evidence="6">
    <location>
        <begin position="738"/>
        <end position="776"/>
    </location>
</feature>
<feature type="compositionally biased region" description="Polar residues" evidence="6">
    <location>
        <begin position="299"/>
        <end position="315"/>
    </location>
</feature>
<keyword evidence="2" id="KW-0493">Microtubule</keyword>
<dbReference type="AlphaFoldDB" id="A0A0X3PDG1"/>
<feature type="compositionally biased region" description="Polar residues" evidence="6">
    <location>
        <begin position="394"/>
        <end position="405"/>
    </location>
</feature>
<feature type="non-terminal residue" evidence="10">
    <location>
        <position position="1"/>
    </location>
</feature>
<feature type="region of interest" description="Disordered" evidence="6">
    <location>
        <begin position="365"/>
        <end position="405"/>
    </location>
</feature>
<sequence>VRTVKRSLPHSLYGHSCRLMAELVDDPLLSEGLSLKRSNGRSYSGGGGGGGIFDGLRRTLANLMRPQTALTGHRKSPDPPINISHAAYLRQNATLPRKLSSTQSRVIIEQGSPGHILVSERLVLPPASAEPLLFPVTARSIHSATHPFSETPTPVRAELIKLDTLSGGSGQLLSRKDRKDHGHSFCAIPLEVDTFCDFCNQPIWGLGWGPVCQRCADCHMTCHWLCTDKVTVHCEASPPPVRPSTPPDSPEPDREVTPLEPPIVSVSADILTESSSKYKQINSPFMPEFSPPNKDIRTGSVSPTGQPHTRPQTRASSCDPGSPSCPSHSQDRSITSNDSTSAPLVSASSSFAATNAKNDEIQTFTFSPAFNPSRRASDVGSPVSHRSGHPASHQPPSTLASSTLRPTSQCSLFASTDTSFSHLHETNRSSSTVATALTNCTSQEPDVFKLPSNTDRLDEVLEHSDEDSSSSTSVLIPPSPPRRSGVTMEKSTEVAVGSSDEPTETAVTRAGKPRPNPGPSSKPPLPTPAPGLKRSSLCQSVLRYPAMLDGGRAERRSVRRHASMLANFPYDISSLDHKDIAKRGIRVRQLSPKRDVTSNFGIHVTDLGSPTSRSNPSSTSSSPTKESVSGVELVMSSLMQATQVVALSDHQVGLDGLHFSKVAIGPRDTLPWSPVELAERIDIFNANEFGLTAKMTPRLPPGDCEGQIRVHINLIRPVRMVLSSRPASIFDVVGDPNEAISGSSSSDEDEVGPPTVDWPATADQQPPSDVSGDSSVRMRRSLHRRITSFRLPRGSSKLIHVRLSTPAQQVITSLLRRFSIDDNPQKFALYEHTIVSDQEVSVRKLFDNESPLGLFLRWTSGGKDSRSHGSQMDVRSERFNRLLATKRLVLQENETGDIEWSCFSTAELQNFLQILNREEADYRRRIQLKYEIRGREIRRLMKLRAKSNPRDPAEQSETAETGDAPEMTSVQDRSPKKPDPCTAVNREAEYVNGLQNCPGSPSEDLVASLVWTKPTHENPPPPLSTADEQNEDRQESSTESLPSAANRGAAAAVESAGKHRRKEKGGRSLKKKTLNKAVEKPIARKKRTDWLRRKTHRSTEE</sequence>
<keyword evidence="3" id="KW-0479">Metal-binding</keyword>
<dbReference type="Pfam" id="PF16517">
    <property type="entry name" value="Nore1-SARAH"/>
    <property type="match status" value="1"/>
</dbReference>
<dbReference type="InterPro" id="IPR029071">
    <property type="entry name" value="Ubiquitin-like_domsf"/>
</dbReference>
<dbReference type="SMART" id="SM00109">
    <property type="entry name" value="C1"/>
    <property type="match status" value="1"/>
</dbReference>
<feature type="domain" description="SARAH" evidence="9">
    <location>
        <begin position="897"/>
        <end position="944"/>
    </location>
</feature>
<keyword evidence="4" id="KW-0862">Zinc</keyword>
<feature type="region of interest" description="Disordered" evidence="6">
    <location>
        <begin position="281"/>
        <end position="343"/>
    </location>
</feature>
<dbReference type="CDD" id="cd21885">
    <property type="entry name" value="SARAH_RASSF1-like"/>
    <property type="match status" value="1"/>
</dbReference>
<feature type="region of interest" description="Disordered" evidence="6">
    <location>
        <begin position="600"/>
        <end position="627"/>
    </location>
</feature>
<dbReference type="Gene3D" id="1.20.5.110">
    <property type="match status" value="1"/>
</dbReference>
<accession>A0A0X3PDG1</accession>
<dbReference type="EMBL" id="GEEE01013467">
    <property type="protein sequence ID" value="JAP49758.1"/>
    <property type="molecule type" value="Transcribed_RNA"/>
</dbReference>
<dbReference type="PROSITE" id="PS50951">
    <property type="entry name" value="SARAH"/>
    <property type="match status" value="1"/>
</dbReference>
<dbReference type="PANTHER" id="PTHR22738">
    <property type="entry name" value="RASSF"/>
    <property type="match status" value="1"/>
</dbReference>
<feature type="region of interest" description="Disordered" evidence="6">
    <location>
        <begin position="1012"/>
        <end position="1101"/>
    </location>
</feature>
<dbReference type="PROSITE" id="PS50200">
    <property type="entry name" value="RA"/>
    <property type="match status" value="1"/>
</dbReference>
<reference evidence="10" key="1">
    <citation type="submission" date="2016-01" db="EMBL/GenBank/DDBJ databases">
        <title>Reference transcriptome for the parasite Schistocephalus solidus: insights into the molecular evolution of parasitism.</title>
        <authorList>
            <person name="Hebert F.O."/>
            <person name="Grambauer S."/>
            <person name="Barber I."/>
            <person name="Landry C.R."/>
            <person name="Aubin-Horth N."/>
        </authorList>
    </citation>
    <scope>NUCLEOTIDE SEQUENCE</scope>
</reference>
<dbReference type="GO" id="GO:0005874">
    <property type="term" value="C:microtubule"/>
    <property type="evidence" value="ECO:0007669"/>
    <property type="project" value="UniProtKB-KW"/>
</dbReference>
<keyword evidence="5" id="KW-0206">Cytoskeleton</keyword>
<dbReference type="InterPro" id="IPR000159">
    <property type="entry name" value="RA_dom"/>
</dbReference>
<dbReference type="Gene3D" id="3.30.60.20">
    <property type="match status" value="1"/>
</dbReference>
<evidence type="ECO:0000259" key="9">
    <source>
        <dbReference type="PROSITE" id="PS50951"/>
    </source>
</evidence>
<evidence type="ECO:0000313" key="10">
    <source>
        <dbReference type="EMBL" id="JAP49758.1"/>
    </source>
</evidence>
<feature type="compositionally biased region" description="Polar residues" evidence="6">
    <location>
        <begin position="762"/>
        <end position="774"/>
    </location>
</feature>
<dbReference type="SUPFAM" id="SSF57889">
    <property type="entry name" value="Cysteine-rich domain"/>
    <property type="match status" value="1"/>
</dbReference>
<feature type="region of interest" description="Disordered" evidence="6">
    <location>
        <begin position="236"/>
        <end position="262"/>
    </location>
</feature>
<dbReference type="PROSITE" id="PS50081">
    <property type="entry name" value="ZF_DAG_PE_2"/>
    <property type="match status" value="1"/>
</dbReference>
<evidence type="ECO:0000256" key="1">
    <source>
        <dbReference type="ARBA" id="ARBA00004245"/>
    </source>
</evidence>
<evidence type="ECO:0000256" key="3">
    <source>
        <dbReference type="ARBA" id="ARBA00022723"/>
    </source>
</evidence>
<organism evidence="10">
    <name type="scientific">Schistocephalus solidus</name>
    <name type="common">Tapeworm</name>
    <dbReference type="NCBI Taxonomy" id="70667"/>
    <lineage>
        <taxon>Eukaryota</taxon>
        <taxon>Metazoa</taxon>
        <taxon>Spiralia</taxon>
        <taxon>Lophotrochozoa</taxon>
        <taxon>Platyhelminthes</taxon>
        <taxon>Cestoda</taxon>
        <taxon>Eucestoda</taxon>
        <taxon>Diphyllobothriidea</taxon>
        <taxon>Diphyllobothriidae</taxon>
        <taxon>Schistocephalus</taxon>
    </lineage>
</organism>
<feature type="region of interest" description="Disordered" evidence="6">
    <location>
        <begin position="943"/>
        <end position="982"/>
    </location>
</feature>
<dbReference type="GO" id="GO:0007165">
    <property type="term" value="P:signal transduction"/>
    <property type="evidence" value="ECO:0007669"/>
    <property type="project" value="InterPro"/>
</dbReference>
<feature type="domain" description="Phorbol-ester/DAG-type" evidence="7">
    <location>
        <begin position="182"/>
        <end position="234"/>
    </location>
</feature>
<evidence type="ECO:0000256" key="6">
    <source>
        <dbReference type="SAM" id="MobiDB-lite"/>
    </source>
</evidence>
<feature type="region of interest" description="Disordered" evidence="6">
    <location>
        <begin position="461"/>
        <end position="533"/>
    </location>
</feature>
<protein>
    <submittedName>
        <fullName evidence="10">Ras association domain-containing protein 5</fullName>
    </submittedName>
</protein>
<evidence type="ECO:0000259" key="8">
    <source>
        <dbReference type="PROSITE" id="PS50200"/>
    </source>
</evidence>